<feature type="non-terminal residue" evidence="1">
    <location>
        <position position="1"/>
    </location>
</feature>
<comment type="caution">
    <text evidence="1">The sequence shown here is derived from an EMBL/GenBank/DDBJ whole genome shotgun (WGS) entry which is preliminary data.</text>
</comment>
<protein>
    <submittedName>
        <fullName evidence="1">Uncharacterized protein</fullName>
    </submittedName>
</protein>
<accession>A0A392UEI3</accession>
<evidence type="ECO:0000313" key="2">
    <source>
        <dbReference type="Proteomes" id="UP000265520"/>
    </source>
</evidence>
<feature type="non-terminal residue" evidence="1">
    <location>
        <position position="79"/>
    </location>
</feature>
<reference evidence="1 2" key="1">
    <citation type="journal article" date="2018" name="Front. Plant Sci.">
        <title>Red Clover (Trifolium pratense) and Zigzag Clover (T. medium) - A Picture of Genomic Similarities and Differences.</title>
        <authorList>
            <person name="Dluhosova J."/>
            <person name="Istvanek J."/>
            <person name="Nedelnik J."/>
            <person name="Repkova J."/>
        </authorList>
    </citation>
    <scope>NUCLEOTIDE SEQUENCE [LARGE SCALE GENOMIC DNA]</scope>
    <source>
        <strain evidence="2">cv. 10/8</strain>
        <tissue evidence="1">Leaf</tissue>
    </source>
</reference>
<sequence length="79" mass="8922">SSVQRRRFQNLQLALNIDAETGQKTVEEHWSGDAKGSIGDHLKLGLICYDRTRLLEVEESDLVIFKAGRTESEFESLGE</sequence>
<dbReference type="AlphaFoldDB" id="A0A392UEI3"/>
<name>A0A392UEI3_9FABA</name>
<dbReference type="EMBL" id="LXQA010804808">
    <property type="protein sequence ID" value="MCI71822.1"/>
    <property type="molecule type" value="Genomic_DNA"/>
</dbReference>
<keyword evidence="2" id="KW-1185">Reference proteome</keyword>
<evidence type="ECO:0000313" key="1">
    <source>
        <dbReference type="EMBL" id="MCI71822.1"/>
    </source>
</evidence>
<proteinExistence type="predicted"/>
<dbReference type="Proteomes" id="UP000265520">
    <property type="component" value="Unassembled WGS sequence"/>
</dbReference>
<organism evidence="1 2">
    <name type="scientific">Trifolium medium</name>
    <dbReference type="NCBI Taxonomy" id="97028"/>
    <lineage>
        <taxon>Eukaryota</taxon>
        <taxon>Viridiplantae</taxon>
        <taxon>Streptophyta</taxon>
        <taxon>Embryophyta</taxon>
        <taxon>Tracheophyta</taxon>
        <taxon>Spermatophyta</taxon>
        <taxon>Magnoliopsida</taxon>
        <taxon>eudicotyledons</taxon>
        <taxon>Gunneridae</taxon>
        <taxon>Pentapetalae</taxon>
        <taxon>rosids</taxon>
        <taxon>fabids</taxon>
        <taxon>Fabales</taxon>
        <taxon>Fabaceae</taxon>
        <taxon>Papilionoideae</taxon>
        <taxon>50 kb inversion clade</taxon>
        <taxon>NPAAA clade</taxon>
        <taxon>Hologalegina</taxon>
        <taxon>IRL clade</taxon>
        <taxon>Trifolieae</taxon>
        <taxon>Trifolium</taxon>
    </lineage>
</organism>